<dbReference type="PANTHER" id="PTHR10380">
    <property type="entry name" value="CUTICLE PROTEIN"/>
    <property type="match status" value="1"/>
</dbReference>
<feature type="compositionally biased region" description="Polar residues" evidence="4">
    <location>
        <begin position="126"/>
        <end position="138"/>
    </location>
</feature>
<dbReference type="GO" id="GO:0062129">
    <property type="term" value="C:chitin-based extracellular matrix"/>
    <property type="evidence" value="ECO:0007669"/>
    <property type="project" value="TreeGrafter"/>
</dbReference>
<proteinExistence type="predicted"/>
<name>A0A8T0EIC4_ARGBR</name>
<evidence type="ECO:0000256" key="5">
    <source>
        <dbReference type="SAM" id="SignalP"/>
    </source>
</evidence>
<evidence type="ECO:0000256" key="4">
    <source>
        <dbReference type="SAM" id="MobiDB-lite"/>
    </source>
</evidence>
<feature type="signal peptide" evidence="5">
    <location>
        <begin position="1"/>
        <end position="21"/>
    </location>
</feature>
<dbReference type="InterPro" id="IPR050468">
    <property type="entry name" value="Cuticle_Struct_Prot"/>
</dbReference>
<keyword evidence="7" id="KW-1185">Reference proteome</keyword>
<feature type="region of interest" description="Disordered" evidence="4">
    <location>
        <begin position="118"/>
        <end position="149"/>
    </location>
</feature>
<comment type="caution">
    <text evidence="6">The sequence shown here is derived from an EMBL/GenBank/DDBJ whole genome shotgun (WGS) entry which is preliminary data.</text>
</comment>
<dbReference type="PROSITE" id="PS00233">
    <property type="entry name" value="CHIT_BIND_RR_1"/>
    <property type="match status" value="1"/>
</dbReference>
<evidence type="ECO:0000313" key="7">
    <source>
        <dbReference type="Proteomes" id="UP000807504"/>
    </source>
</evidence>
<reference evidence="6" key="1">
    <citation type="journal article" date="2020" name="bioRxiv">
        <title>Chromosome-level reference genome of the European wasp spider Argiope bruennichi: a resource for studies on range expansion and evolutionary adaptation.</title>
        <authorList>
            <person name="Sheffer M.M."/>
            <person name="Hoppe A."/>
            <person name="Krehenwinkel H."/>
            <person name="Uhl G."/>
            <person name="Kuss A.W."/>
            <person name="Jensen L."/>
            <person name="Jensen C."/>
            <person name="Gillespie R.G."/>
            <person name="Hoff K.J."/>
            <person name="Prost S."/>
        </authorList>
    </citation>
    <scope>NUCLEOTIDE SEQUENCE</scope>
</reference>
<feature type="region of interest" description="Disordered" evidence="4">
    <location>
        <begin position="553"/>
        <end position="628"/>
    </location>
</feature>
<dbReference type="AlphaFoldDB" id="A0A8T0EIC4"/>
<comment type="function">
    <text evidence="1">Component of the rigid cuticle of the spider.</text>
</comment>
<dbReference type="EMBL" id="JABXBU010002227">
    <property type="protein sequence ID" value="KAF8773271.1"/>
    <property type="molecule type" value="Genomic_DNA"/>
</dbReference>
<keyword evidence="5" id="KW-0732">Signal</keyword>
<evidence type="ECO:0000256" key="2">
    <source>
        <dbReference type="ARBA" id="ARBA00022460"/>
    </source>
</evidence>
<evidence type="ECO:0000256" key="3">
    <source>
        <dbReference type="PROSITE-ProRule" id="PRU00497"/>
    </source>
</evidence>
<accession>A0A8T0EIC4</accession>
<reference evidence="6" key="2">
    <citation type="submission" date="2020-06" db="EMBL/GenBank/DDBJ databases">
        <authorList>
            <person name="Sheffer M."/>
        </authorList>
    </citation>
    <scope>NUCLEOTIDE SEQUENCE</scope>
</reference>
<dbReference type="Pfam" id="PF00379">
    <property type="entry name" value="Chitin_bind_4"/>
    <property type="match status" value="1"/>
</dbReference>
<evidence type="ECO:0000313" key="6">
    <source>
        <dbReference type="EMBL" id="KAF8773271.1"/>
    </source>
</evidence>
<organism evidence="6 7">
    <name type="scientific">Argiope bruennichi</name>
    <name type="common">Wasp spider</name>
    <name type="synonym">Aranea bruennichi</name>
    <dbReference type="NCBI Taxonomy" id="94029"/>
    <lineage>
        <taxon>Eukaryota</taxon>
        <taxon>Metazoa</taxon>
        <taxon>Ecdysozoa</taxon>
        <taxon>Arthropoda</taxon>
        <taxon>Chelicerata</taxon>
        <taxon>Arachnida</taxon>
        <taxon>Araneae</taxon>
        <taxon>Araneomorphae</taxon>
        <taxon>Entelegynae</taxon>
        <taxon>Araneoidea</taxon>
        <taxon>Araneidae</taxon>
        <taxon>Argiope</taxon>
    </lineage>
</organism>
<dbReference type="InterPro" id="IPR031311">
    <property type="entry name" value="CHIT_BIND_RR_consensus"/>
</dbReference>
<protein>
    <submittedName>
        <fullName evidence="6">Cuticle protein 16.8 like protein</fullName>
    </submittedName>
</protein>
<dbReference type="GO" id="GO:0008010">
    <property type="term" value="F:structural constituent of chitin-based larval cuticle"/>
    <property type="evidence" value="ECO:0007669"/>
    <property type="project" value="TreeGrafter"/>
</dbReference>
<dbReference type="Proteomes" id="UP000807504">
    <property type="component" value="Unassembled WGS sequence"/>
</dbReference>
<dbReference type="InterPro" id="IPR000618">
    <property type="entry name" value="Insect_cuticle"/>
</dbReference>
<gene>
    <name evidence="6" type="ORF">HNY73_015944</name>
</gene>
<feature type="chain" id="PRO_5035914524" evidence="5">
    <location>
        <begin position="22"/>
        <end position="770"/>
    </location>
</feature>
<feature type="compositionally biased region" description="Basic and acidic residues" evidence="4">
    <location>
        <begin position="609"/>
        <end position="628"/>
    </location>
</feature>
<feature type="compositionally biased region" description="Basic and acidic residues" evidence="4">
    <location>
        <begin position="684"/>
        <end position="693"/>
    </location>
</feature>
<dbReference type="PROSITE" id="PS51155">
    <property type="entry name" value="CHIT_BIND_RR_2"/>
    <property type="match status" value="1"/>
</dbReference>
<feature type="compositionally biased region" description="Basic and acidic residues" evidence="4">
    <location>
        <begin position="139"/>
        <end position="149"/>
    </location>
</feature>
<keyword evidence="2 3" id="KW-0193">Cuticle</keyword>
<evidence type="ECO:0000256" key="1">
    <source>
        <dbReference type="ARBA" id="ARBA00002980"/>
    </source>
</evidence>
<sequence>MLQIRLFAYVLIIISLKYASTDEDNLDRRGRHLREFPNVQRTREFGYNIQDKFQQSSHFRKEERDLNGVVRGSYGLKDPNGSFRLVSYIADDKGFRVHISSNERGMGQQNPASVSITHFPPAHPTVTDSRSPETSNRQYENEGKGDIKKSDDWPSNYDFYVPLKQSIGNSEESSKLKPLDLGKHLFEAGFYEKSAISKQNIPSSSVAYDNNSFRDKHHSDSGTQEFQEDSFNAFERDDPKPLPAISDANPNFKSTVTSSTGIRETNHFPTRFLSDTSKLFDEQRGTNNFAKKSDQLPYGILNLLFNHPQQRVHKNLPDCESVKSAVLCKPPPYYYKDSGYLNFTERKSSDDNDPNLTDEYRTLSNEERQKFIESILADRLFKFATSTGKKYPPNMSLSDSTVRSEFFSNLPHNSQKGIPCSETNNRNRQNNMEDLDLTTSLNRPVIYNSISNTHINSLMKYGNDWNPPQLIRNTQQHNEHTYSQNNPTQIDNVDTKENTGGNRRLVLLTTQSGEKSDQSVFELLKKLNILGFIILPGNDKESHQKLIEHIVSKTTEKKDSNRNPNNAPQNSIQNITETSTQSSTELPNTNQIDGAKFLNSSKPGLRNITTKEEDGQSKENQEKPDKKLLLKNSEFLILDDVHDPESGDGDYNSKPPVTTIASTDLPNWRKAFEEELKEEYERAVNKSHTDHTGEPSLNRGIPNERVYHIQDPPTPLYDSRGNPIKSENVPLHLHRYIAPTGITSFPWKFAIPRPAPPRSLVIPPRPANLS</sequence>
<feature type="region of interest" description="Disordered" evidence="4">
    <location>
        <begin position="684"/>
        <end position="704"/>
    </location>
</feature>
<feature type="compositionally biased region" description="Polar residues" evidence="4">
    <location>
        <begin position="562"/>
        <end position="602"/>
    </location>
</feature>